<feature type="transmembrane region" description="Helical" evidence="1">
    <location>
        <begin position="150"/>
        <end position="169"/>
    </location>
</feature>
<dbReference type="SUPFAM" id="SSF55073">
    <property type="entry name" value="Nucleotide cyclase"/>
    <property type="match status" value="1"/>
</dbReference>
<feature type="transmembrane region" description="Helical" evidence="1">
    <location>
        <begin position="38"/>
        <end position="61"/>
    </location>
</feature>
<dbReference type="SMART" id="SM00267">
    <property type="entry name" value="GGDEF"/>
    <property type="match status" value="1"/>
</dbReference>
<dbReference type="InterPro" id="IPR050469">
    <property type="entry name" value="Diguanylate_Cyclase"/>
</dbReference>
<dbReference type="InterPro" id="IPR029787">
    <property type="entry name" value="Nucleotide_cyclase"/>
</dbReference>
<sequence>MDANDSSMKGEEPVMPERAAERPKWVSSWKLWTLPGRVVGYVLGTEVAALVLAGVLAASQPAKGHDYVRFALLLGLGLLAAESTRRVEQLRRQLSDTPHVNMSSVWILAVTLLTTPSLGAAAAVVLYAHFWWRTWRYIASVPAYRAVFNAAMMALSAFAADAVAHWFPANDVLDITKPEHLIAPVLVIGVFWLVNSVLVAVVIWLSQGEAGWSRLLGCWSDNALEVSTLCMGVLTASLVAWRPWMVVLVLPPLYVLHRSVLIKQLEHAATTDRKTGLLNATSWHSLADRELAKAARHSSPSAVLMIDLDHFKRVNDTYGHLVGDEVLRKVADTIRQQVRRHDLCGRFGGEEFVVFMPDTGRDDAVRIAERLRAAVHAIPADEKMPRVSVSIGVGTYPELGHNLEDVLLAADNALFGAKNQGRDRVVSEAAAR</sequence>
<dbReference type="Pfam" id="PF00990">
    <property type="entry name" value="GGDEF"/>
    <property type="match status" value="1"/>
</dbReference>
<dbReference type="Gene3D" id="3.30.70.270">
    <property type="match status" value="1"/>
</dbReference>
<gene>
    <name evidence="3" type="ORF">JOM49_004397</name>
</gene>
<keyword evidence="1" id="KW-1133">Transmembrane helix</keyword>
<feature type="transmembrane region" description="Helical" evidence="1">
    <location>
        <begin position="105"/>
        <end position="130"/>
    </location>
</feature>
<dbReference type="InterPro" id="IPR000160">
    <property type="entry name" value="GGDEF_dom"/>
</dbReference>
<reference evidence="3 4" key="1">
    <citation type="submission" date="2021-03" db="EMBL/GenBank/DDBJ databases">
        <title>Sequencing the genomes of 1000 actinobacteria strains.</title>
        <authorList>
            <person name="Klenk H.-P."/>
        </authorList>
    </citation>
    <scope>NUCLEOTIDE SEQUENCE [LARGE SCALE GENOMIC DNA]</scope>
    <source>
        <strain evidence="3 4">DSM 45510</strain>
    </source>
</reference>
<dbReference type="CDD" id="cd01949">
    <property type="entry name" value="GGDEF"/>
    <property type="match status" value="1"/>
</dbReference>
<dbReference type="PANTHER" id="PTHR45138:SF9">
    <property type="entry name" value="DIGUANYLATE CYCLASE DGCM-RELATED"/>
    <property type="match status" value="1"/>
</dbReference>
<dbReference type="EMBL" id="JAGGMS010000001">
    <property type="protein sequence ID" value="MBP2182871.1"/>
    <property type="molecule type" value="Genomic_DNA"/>
</dbReference>
<keyword evidence="1" id="KW-0812">Transmembrane</keyword>
<dbReference type="InterPro" id="IPR043128">
    <property type="entry name" value="Rev_trsase/Diguanyl_cyclase"/>
</dbReference>
<feature type="domain" description="GGDEF" evidence="2">
    <location>
        <begin position="299"/>
        <end position="430"/>
    </location>
</feature>
<evidence type="ECO:0000313" key="4">
    <source>
        <dbReference type="Proteomes" id="UP000741013"/>
    </source>
</evidence>
<keyword evidence="4" id="KW-1185">Reference proteome</keyword>
<dbReference type="NCBIfam" id="TIGR00254">
    <property type="entry name" value="GGDEF"/>
    <property type="match status" value="1"/>
</dbReference>
<evidence type="ECO:0000313" key="3">
    <source>
        <dbReference type="EMBL" id="MBP2182871.1"/>
    </source>
</evidence>
<dbReference type="Proteomes" id="UP000741013">
    <property type="component" value="Unassembled WGS sequence"/>
</dbReference>
<evidence type="ECO:0000256" key="1">
    <source>
        <dbReference type="SAM" id="Phobius"/>
    </source>
</evidence>
<protein>
    <submittedName>
        <fullName evidence="3">Diguanylate cyclase (GGDEF)-like protein</fullName>
    </submittedName>
</protein>
<comment type="caution">
    <text evidence="3">The sequence shown here is derived from an EMBL/GenBank/DDBJ whole genome shotgun (WGS) entry which is preliminary data.</text>
</comment>
<dbReference type="PANTHER" id="PTHR45138">
    <property type="entry name" value="REGULATORY COMPONENTS OF SENSORY TRANSDUCTION SYSTEM"/>
    <property type="match status" value="1"/>
</dbReference>
<feature type="transmembrane region" description="Helical" evidence="1">
    <location>
        <begin position="181"/>
        <end position="206"/>
    </location>
</feature>
<organism evidence="3 4">
    <name type="scientific">Amycolatopsis magusensis</name>
    <dbReference type="NCBI Taxonomy" id="882444"/>
    <lineage>
        <taxon>Bacteria</taxon>
        <taxon>Bacillati</taxon>
        <taxon>Actinomycetota</taxon>
        <taxon>Actinomycetes</taxon>
        <taxon>Pseudonocardiales</taxon>
        <taxon>Pseudonocardiaceae</taxon>
        <taxon>Amycolatopsis</taxon>
    </lineage>
</organism>
<dbReference type="RefSeq" id="WP_209666116.1">
    <property type="nucleotide sequence ID" value="NZ_JAGGMS010000001.1"/>
</dbReference>
<keyword evidence="1" id="KW-0472">Membrane</keyword>
<feature type="transmembrane region" description="Helical" evidence="1">
    <location>
        <begin position="226"/>
        <end position="256"/>
    </location>
</feature>
<proteinExistence type="predicted"/>
<dbReference type="PROSITE" id="PS50887">
    <property type="entry name" value="GGDEF"/>
    <property type="match status" value="1"/>
</dbReference>
<accession>A0ABS4PTW9</accession>
<evidence type="ECO:0000259" key="2">
    <source>
        <dbReference type="PROSITE" id="PS50887"/>
    </source>
</evidence>
<name>A0ABS4PTW9_9PSEU</name>